<evidence type="ECO:0000256" key="6">
    <source>
        <dbReference type="SAM" id="Phobius"/>
    </source>
</evidence>
<dbReference type="PANTHER" id="PTHR30086">
    <property type="entry name" value="ARGININE EXPORTER PROTEIN ARGO"/>
    <property type="match status" value="1"/>
</dbReference>
<evidence type="ECO:0000313" key="7">
    <source>
        <dbReference type="EMBL" id="HAW77873.1"/>
    </source>
</evidence>
<reference evidence="7 8" key="1">
    <citation type="journal article" date="2018" name="Nat. Biotechnol.">
        <title>A standardized bacterial taxonomy based on genome phylogeny substantially revises the tree of life.</title>
        <authorList>
            <person name="Parks D.H."/>
            <person name="Chuvochina M."/>
            <person name="Waite D.W."/>
            <person name="Rinke C."/>
            <person name="Skarshewski A."/>
            <person name="Chaumeil P.A."/>
            <person name="Hugenholtz P."/>
        </authorList>
    </citation>
    <scope>NUCLEOTIDE SEQUENCE [LARGE SCALE GENOMIC DNA]</scope>
    <source>
        <strain evidence="7">UBA11978</strain>
    </source>
</reference>
<keyword evidence="3 6" id="KW-0812">Transmembrane</keyword>
<evidence type="ECO:0000256" key="2">
    <source>
        <dbReference type="ARBA" id="ARBA00022475"/>
    </source>
</evidence>
<dbReference type="InterPro" id="IPR001123">
    <property type="entry name" value="LeuE-type"/>
</dbReference>
<name>A0A350P9A6_9ALTE</name>
<dbReference type="PIRSF" id="PIRSF006324">
    <property type="entry name" value="LeuE"/>
    <property type="match status" value="1"/>
</dbReference>
<dbReference type="RefSeq" id="WP_272965377.1">
    <property type="nucleotide sequence ID" value="NZ_CALBIY010000007.1"/>
</dbReference>
<evidence type="ECO:0000256" key="3">
    <source>
        <dbReference type="ARBA" id="ARBA00022692"/>
    </source>
</evidence>
<evidence type="ECO:0000256" key="4">
    <source>
        <dbReference type="ARBA" id="ARBA00022989"/>
    </source>
</evidence>
<keyword evidence="2" id="KW-1003">Cell membrane</keyword>
<feature type="transmembrane region" description="Helical" evidence="6">
    <location>
        <begin position="68"/>
        <end position="89"/>
    </location>
</feature>
<feature type="transmembrane region" description="Helical" evidence="6">
    <location>
        <begin position="6"/>
        <end position="29"/>
    </location>
</feature>
<keyword evidence="4 6" id="KW-1133">Transmembrane helix</keyword>
<comment type="caution">
    <text evidence="7">The sequence shown here is derived from an EMBL/GenBank/DDBJ whole genome shotgun (WGS) entry which is preliminary data.</text>
</comment>
<dbReference type="EMBL" id="DNAN01000675">
    <property type="protein sequence ID" value="HAW77873.1"/>
    <property type="molecule type" value="Genomic_DNA"/>
</dbReference>
<dbReference type="Pfam" id="PF01810">
    <property type="entry name" value="LysE"/>
    <property type="match status" value="1"/>
</dbReference>
<evidence type="ECO:0000256" key="5">
    <source>
        <dbReference type="ARBA" id="ARBA00023136"/>
    </source>
</evidence>
<comment type="subcellular location">
    <subcellularLocation>
        <location evidence="1">Cell membrane</location>
        <topology evidence="1">Multi-pass membrane protein</topology>
    </subcellularLocation>
</comment>
<feature type="transmembrane region" description="Helical" evidence="6">
    <location>
        <begin position="137"/>
        <end position="162"/>
    </location>
</feature>
<dbReference type="Proteomes" id="UP000263517">
    <property type="component" value="Unassembled WGS sequence"/>
</dbReference>
<feature type="transmembrane region" description="Helical" evidence="6">
    <location>
        <begin position="110"/>
        <end position="131"/>
    </location>
</feature>
<evidence type="ECO:0000256" key="1">
    <source>
        <dbReference type="ARBA" id="ARBA00004651"/>
    </source>
</evidence>
<accession>A0A350P9A6</accession>
<dbReference type="AlphaFoldDB" id="A0A350P9A6"/>
<sequence>MEILLFILVSVGIIIVPGPNVLVIVSTCISHGRSRGLQTVAGTSAAMLVQLLISAFGTSWFISQLAFGFLWLKWIGVAYLCYLGVNHLINAVKKTDAQEVTGLGSFQRGFWVSLTNPKTILFFSAFLPQFVSASQPYLNQIALLSCIFWLLALVLDSGYVFLANKASKVFGEKLAARQNYFSGALYLGASGVLAATEKGS</sequence>
<protein>
    <submittedName>
        <fullName evidence="7">LysE family translocator</fullName>
    </submittedName>
</protein>
<feature type="transmembrane region" description="Helical" evidence="6">
    <location>
        <begin position="41"/>
        <end position="62"/>
    </location>
</feature>
<keyword evidence="5 6" id="KW-0472">Membrane</keyword>
<dbReference type="GO" id="GO:0005886">
    <property type="term" value="C:plasma membrane"/>
    <property type="evidence" value="ECO:0007669"/>
    <property type="project" value="UniProtKB-SubCell"/>
</dbReference>
<gene>
    <name evidence="7" type="ORF">DCW74_19325</name>
</gene>
<dbReference type="PANTHER" id="PTHR30086:SF20">
    <property type="entry name" value="ARGININE EXPORTER PROTEIN ARGO-RELATED"/>
    <property type="match status" value="1"/>
</dbReference>
<proteinExistence type="predicted"/>
<organism evidence="7 8">
    <name type="scientific">Alteromonas australica</name>
    <dbReference type="NCBI Taxonomy" id="589873"/>
    <lineage>
        <taxon>Bacteria</taxon>
        <taxon>Pseudomonadati</taxon>
        <taxon>Pseudomonadota</taxon>
        <taxon>Gammaproteobacteria</taxon>
        <taxon>Alteromonadales</taxon>
        <taxon>Alteromonadaceae</taxon>
        <taxon>Alteromonas/Salinimonas group</taxon>
        <taxon>Alteromonas</taxon>
    </lineage>
</organism>
<dbReference type="GO" id="GO:0015171">
    <property type="term" value="F:amino acid transmembrane transporter activity"/>
    <property type="evidence" value="ECO:0007669"/>
    <property type="project" value="TreeGrafter"/>
</dbReference>
<evidence type="ECO:0000313" key="8">
    <source>
        <dbReference type="Proteomes" id="UP000263517"/>
    </source>
</evidence>